<gene>
    <name evidence="1" type="ORF">MJG53_014562</name>
</gene>
<dbReference type="EMBL" id="CM043042">
    <property type="protein sequence ID" value="KAI4568944.1"/>
    <property type="molecule type" value="Genomic_DNA"/>
</dbReference>
<evidence type="ECO:0000313" key="2">
    <source>
        <dbReference type="Proteomes" id="UP001057279"/>
    </source>
</evidence>
<comment type="caution">
    <text evidence="1">The sequence shown here is derived from an EMBL/GenBank/DDBJ whole genome shotgun (WGS) entry which is preliminary data.</text>
</comment>
<name>A0ACB9UH77_9CETA</name>
<evidence type="ECO:0000313" key="1">
    <source>
        <dbReference type="EMBL" id="KAI4568944.1"/>
    </source>
</evidence>
<proteinExistence type="predicted"/>
<organism evidence="1 2">
    <name type="scientific">Ovis ammon polii x Ovis aries</name>
    <dbReference type="NCBI Taxonomy" id="2918886"/>
    <lineage>
        <taxon>Eukaryota</taxon>
        <taxon>Metazoa</taxon>
        <taxon>Chordata</taxon>
        <taxon>Craniata</taxon>
        <taxon>Vertebrata</taxon>
        <taxon>Euteleostomi</taxon>
        <taxon>Mammalia</taxon>
        <taxon>Eutheria</taxon>
        <taxon>Laurasiatheria</taxon>
        <taxon>Artiodactyla</taxon>
        <taxon>Ruminantia</taxon>
        <taxon>Pecora</taxon>
        <taxon>Bovidae</taxon>
        <taxon>Caprinae</taxon>
        <taxon>Ovis</taxon>
    </lineage>
</organism>
<reference evidence="1" key="1">
    <citation type="submission" date="2022-03" db="EMBL/GenBank/DDBJ databases">
        <title>Genomic analyses of argali, domestic sheep and their hybrids provide insights into chromosomal evolution, heterosis and genetic basis of agronomic traits.</title>
        <authorList>
            <person name="Li M."/>
        </authorList>
    </citation>
    <scope>NUCLEOTIDE SEQUENCE</scope>
    <source>
        <strain evidence="1">F1 hybrid</strain>
    </source>
</reference>
<keyword evidence="2" id="KW-1185">Reference proteome</keyword>
<protein>
    <submittedName>
        <fullName evidence="1">Uncharacterized protein</fullName>
    </submittedName>
</protein>
<accession>A0ACB9UH77</accession>
<sequence>MWSVLMGKQSCECGNNKREVNLSCERERGGPSLGAPSRSPAKAYPDLRGDSSLRSPVGGEAEEEQGKVKDGECLFSPSPFLCLSFPPSFLTQLDSVNFTKTGCDQLLTASGPSLDPGSQQYAGQRSRSRVLCCGFAYACPSFRLEEPRALDFVLWDWAVWGRRRFHPSTRDRSNSNAEFIEVVKQSVDNMDGVFLINTAIPRETANCGEVSKTQQRFPRLEIKSGFSFGLIRISTEKCCQLRRCSQNSASNTSPPFRKSQHMQNISWVLDILHKSSRVIHVAR</sequence>
<dbReference type="Proteomes" id="UP001057279">
    <property type="component" value="Linkage Group LG17"/>
</dbReference>